<dbReference type="Pfam" id="PF13274">
    <property type="entry name" value="SocA_Panacea"/>
    <property type="match status" value="1"/>
</dbReference>
<evidence type="ECO:0000313" key="3">
    <source>
        <dbReference type="Proteomes" id="UP000321497"/>
    </source>
</evidence>
<dbReference type="OrthoDB" id="9804491at2"/>
<dbReference type="AlphaFoldDB" id="A0A5C6YYA3"/>
<accession>A0A5C6YYA3</accession>
<dbReference type="GO" id="GO:0003677">
    <property type="term" value="F:DNA binding"/>
    <property type="evidence" value="ECO:0007669"/>
    <property type="project" value="InterPro"/>
</dbReference>
<dbReference type="Gene3D" id="1.10.260.40">
    <property type="entry name" value="lambda repressor-like DNA-binding domains"/>
    <property type="match status" value="1"/>
</dbReference>
<reference evidence="2 3" key="1">
    <citation type="submission" date="2019-08" db="EMBL/GenBank/DDBJ databases">
        <title>Genome of Aequorivita antarctica SW49 (type strain).</title>
        <authorList>
            <person name="Bowman J.P."/>
        </authorList>
    </citation>
    <scope>NUCLEOTIDE SEQUENCE [LARGE SCALE GENOMIC DNA]</scope>
    <source>
        <strain evidence="2 3">SW49</strain>
    </source>
</reference>
<proteinExistence type="predicted"/>
<organism evidence="2 3">
    <name type="scientific">Aequorivita antarctica</name>
    <dbReference type="NCBI Taxonomy" id="153266"/>
    <lineage>
        <taxon>Bacteria</taxon>
        <taxon>Pseudomonadati</taxon>
        <taxon>Bacteroidota</taxon>
        <taxon>Flavobacteriia</taxon>
        <taxon>Flavobacteriales</taxon>
        <taxon>Flavobacteriaceae</taxon>
        <taxon>Aequorivita</taxon>
    </lineage>
</organism>
<dbReference type="EMBL" id="VORT01000007">
    <property type="protein sequence ID" value="TXD72708.1"/>
    <property type="molecule type" value="Genomic_DNA"/>
</dbReference>
<sequence length="341" mass="40318">MIYEQIESPFSTGKANLLKKVNVLNFRKNEFEITEHFYVCENTNEEFTTSELDEININQVYNQYRDKFGLPFPDQIKRIRERYDVSAVKMSEILGLGVNSYRLYEQGEVPSVGNGRLILAAEDPREFKRFLIASEELIDSKDFQKINKRVGELIILKEQESEQFYNLSIMELFDKIVPDQYTGYRLPDFDKISNIVLFFSERTQTWKTKLNKLLFYCDFLSFKNYGYGISGLDYRAIKLGPVPSEFEKLYQLISEGEFVHREYIEFERGNYGSYFKPCLTFNASLFEEHEIDIMNIVSNKFKYTRPSEIAEISHKENAWKDNINEQNIISYKDYAFNLHTI</sequence>
<protein>
    <submittedName>
        <fullName evidence="2">DUF4065 domain-containing protein</fullName>
    </submittedName>
</protein>
<comment type="caution">
    <text evidence="2">The sequence shown here is derived from an EMBL/GenBank/DDBJ whole genome shotgun (WGS) entry which is preliminary data.</text>
</comment>
<evidence type="ECO:0000259" key="1">
    <source>
        <dbReference type="Pfam" id="PF13274"/>
    </source>
</evidence>
<dbReference type="InterPro" id="IPR010982">
    <property type="entry name" value="Lambda_DNA-bd_dom_sf"/>
</dbReference>
<name>A0A5C6YYA3_9FLAO</name>
<feature type="domain" description="Antitoxin SocA-like Panacea" evidence="1">
    <location>
        <begin position="210"/>
        <end position="320"/>
    </location>
</feature>
<dbReference type="InterPro" id="IPR025272">
    <property type="entry name" value="SocA_Panacea"/>
</dbReference>
<keyword evidence="3" id="KW-1185">Reference proteome</keyword>
<gene>
    <name evidence="2" type="ORF">ESU54_10830</name>
</gene>
<dbReference type="RefSeq" id="WP_111844383.1">
    <property type="nucleotide sequence ID" value="NZ_UEGI01000006.1"/>
</dbReference>
<dbReference type="Proteomes" id="UP000321497">
    <property type="component" value="Unassembled WGS sequence"/>
</dbReference>
<evidence type="ECO:0000313" key="2">
    <source>
        <dbReference type="EMBL" id="TXD72708.1"/>
    </source>
</evidence>